<dbReference type="GO" id="GO:0003676">
    <property type="term" value="F:nucleic acid binding"/>
    <property type="evidence" value="ECO:0007669"/>
    <property type="project" value="InterPro"/>
</dbReference>
<evidence type="ECO:0000313" key="3">
    <source>
        <dbReference type="EMBL" id="SSX02410.1"/>
    </source>
</evidence>
<dbReference type="Pfam" id="PF17921">
    <property type="entry name" value="Integrase_H2C2"/>
    <property type="match status" value="1"/>
</dbReference>
<name>A0A336KMY3_CULSO</name>
<dbReference type="EMBL" id="UFQS01000284">
    <property type="protein sequence ID" value="SSX02410.1"/>
    <property type="molecule type" value="Genomic_DNA"/>
</dbReference>
<dbReference type="AlphaFoldDB" id="A0A336KMY3"/>
<reference evidence="3" key="1">
    <citation type="submission" date="2018-04" db="EMBL/GenBank/DDBJ databases">
        <authorList>
            <person name="Go L.Y."/>
            <person name="Mitchell J.A."/>
        </authorList>
    </citation>
    <scope>NUCLEOTIDE SEQUENCE</scope>
    <source>
        <tissue evidence="3">Whole organism</tissue>
    </source>
</reference>
<sequence>MENKNMELNDTVEKVLDSGCWPEDVNFKEETEFICIHNQFQPLFKFENFSSYDKLLKSVAYVIRFINIIQLTSSKLPPPTGILTSEEKLRAQNAIFRQVQCESYSSEVNLLKQTNSIGVSKESTLYLCVPFMDESGIMRFKTHIANYEPVILPRSHIVTRLIIQQQHVKYLHQHTETVINELNKSYYIPKLRRIVKKVIKSCQKCKNNRAKPQNPMMSALPTARMGIYQQPFTFTGANFFGPINVKHGRKLEKRWGCLFTCLTIRAIHIEIAHGLDTDSFILCFRNFMHRRGEPREMFSDRATNFVGAEKVLKEELKQIEPELIANNFVNPELKWNFNPPASPHMGGTWERLVKSIKNALYSIEFFHTPTDARLNSYLLEVEDIINSRPLTYLPVDSDESEALTPNHFLRGSSGVKPIGQFNSNEKFLKSNWKTSQLMTQRFWNRWLNEYLPTISRRVKWCKNITPLKENDIVIICDPDSIRNSWPKGRVVKVNVGKDGIVRSAMVQTNIGIYCRPTVKLAKLDLEAEPED</sequence>
<evidence type="ECO:0000259" key="1">
    <source>
        <dbReference type="Pfam" id="PF17921"/>
    </source>
</evidence>
<dbReference type="VEuPathDB" id="VectorBase:CSON007529"/>
<reference evidence="4" key="2">
    <citation type="submission" date="2018-07" db="EMBL/GenBank/DDBJ databases">
        <authorList>
            <person name="Quirk P.G."/>
            <person name="Krulwich T.A."/>
        </authorList>
    </citation>
    <scope>NUCLEOTIDE SEQUENCE</scope>
</reference>
<organism evidence="3">
    <name type="scientific">Culicoides sonorensis</name>
    <name type="common">Biting midge</name>
    <dbReference type="NCBI Taxonomy" id="179676"/>
    <lineage>
        <taxon>Eukaryota</taxon>
        <taxon>Metazoa</taxon>
        <taxon>Ecdysozoa</taxon>
        <taxon>Arthropoda</taxon>
        <taxon>Hexapoda</taxon>
        <taxon>Insecta</taxon>
        <taxon>Pterygota</taxon>
        <taxon>Neoptera</taxon>
        <taxon>Endopterygota</taxon>
        <taxon>Diptera</taxon>
        <taxon>Nematocera</taxon>
        <taxon>Chironomoidea</taxon>
        <taxon>Ceratopogonidae</taxon>
        <taxon>Ceratopogoninae</taxon>
        <taxon>Culicoides</taxon>
        <taxon>Monoculicoides</taxon>
    </lineage>
</organism>
<dbReference type="Gene3D" id="1.10.340.70">
    <property type="match status" value="1"/>
</dbReference>
<dbReference type="InterPro" id="IPR036397">
    <property type="entry name" value="RNaseH_sf"/>
</dbReference>
<feature type="domain" description="DUF5641" evidence="2">
    <location>
        <begin position="431"/>
        <end position="523"/>
    </location>
</feature>
<proteinExistence type="predicted"/>
<dbReference type="EMBL" id="UFQT01000284">
    <property type="protein sequence ID" value="SSX22785.1"/>
    <property type="molecule type" value="Genomic_DNA"/>
</dbReference>
<protein>
    <submittedName>
        <fullName evidence="3">CSON007529 protein</fullName>
    </submittedName>
</protein>
<accession>A0A336KMY3</accession>
<dbReference type="PANTHER" id="PTHR47331">
    <property type="entry name" value="PHD-TYPE DOMAIN-CONTAINING PROTEIN"/>
    <property type="match status" value="1"/>
</dbReference>
<gene>
    <name evidence="3" type="primary">CSON007529</name>
</gene>
<dbReference type="Pfam" id="PF18701">
    <property type="entry name" value="DUF5641"/>
    <property type="match status" value="1"/>
</dbReference>
<dbReference type="SUPFAM" id="SSF53098">
    <property type="entry name" value="Ribonuclease H-like"/>
    <property type="match status" value="1"/>
</dbReference>
<dbReference type="Gene3D" id="3.30.420.10">
    <property type="entry name" value="Ribonuclease H-like superfamily/Ribonuclease H"/>
    <property type="match status" value="1"/>
</dbReference>
<feature type="domain" description="Integrase zinc-binding" evidence="1">
    <location>
        <begin position="159"/>
        <end position="210"/>
    </location>
</feature>
<dbReference type="InterPro" id="IPR040676">
    <property type="entry name" value="DUF5641"/>
</dbReference>
<evidence type="ECO:0000259" key="2">
    <source>
        <dbReference type="Pfam" id="PF18701"/>
    </source>
</evidence>
<evidence type="ECO:0000313" key="4">
    <source>
        <dbReference type="EMBL" id="SSX22785.1"/>
    </source>
</evidence>
<dbReference type="InterPro" id="IPR041588">
    <property type="entry name" value="Integrase_H2C2"/>
</dbReference>
<dbReference type="InterPro" id="IPR012337">
    <property type="entry name" value="RNaseH-like_sf"/>
</dbReference>
<dbReference type="OMA" id="LSCNAFM"/>